<reference evidence="3 4" key="1">
    <citation type="journal article" date="2021" name="J. Hered.">
        <title>A chromosome-level genome assembly of the parasitoid wasp, Cotesia glomerata (Hymenoptera: Braconidae).</title>
        <authorList>
            <person name="Pinto B.J."/>
            <person name="Weis J.J."/>
            <person name="Gamble T."/>
            <person name="Ode P.J."/>
            <person name="Paul R."/>
            <person name="Zaspel J.M."/>
        </authorList>
    </citation>
    <scope>NUCLEOTIDE SEQUENCE [LARGE SCALE GENOMIC DNA]</scope>
    <source>
        <strain evidence="3">CgM1</strain>
    </source>
</reference>
<feature type="compositionally biased region" description="Polar residues" evidence="1">
    <location>
        <begin position="130"/>
        <end position="140"/>
    </location>
</feature>
<feature type="chain" id="PRO_5043787291" evidence="2">
    <location>
        <begin position="23"/>
        <end position="213"/>
    </location>
</feature>
<feature type="region of interest" description="Disordered" evidence="1">
    <location>
        <begin position="30"/>
        <end position="56"/>
    </location>
</feature>
<evidence type="ECO:0000313" key="3">
    <source>
        <dbReference type="EMBL" id="KAH0534390.1"/>
    </source>
</evidence>
<gene>
    <name evidence="3" type="ORF">KQX54_003541</name>
</gene>
<name>A0AAV7HQQ3_COTGL</name>
<feature type="compositionally biased region" description="Polar residues" evidence="1">
    <location>
        <begin position="147"/>
        <end position="166"/>
    </location>
</feature>
<keyword evidence="2" id="KW-0732">Signal</keyword>
<dbReference type="EMBL" id="JAHXZJ010002982">
    <property type="protein sequence ID" value="KAH0534390.1"/>
    <property type="molecule type" value="Genomic_DNA"/>
</dbReference>
<organism evidence="3 4">
    <name type="scientific">Cotesia glomerata</name>
    <name type="common">Lepidopteran parasitic wasp</name>
    <name type="synonym">Apanteles glomeratus</name>
    <dbReference type="NCBI Taxonomy" id="32391"/>
    <lineage>
        <taxon>Eukaryota</taxon>
        <taxon>Metazoa</taxon>
        <taxon>Ecdysozoa</taxon>
        <taxon>Arthropoda</taxon>
        <taxon>Hexapoda</taxon>
        <taxon>Insecta</taxon>
        <taxon>Pterygota</taxon>
        <taxon>Neoptera</taxon>
        <taxon>Endopterygota</taxon>
        <taxon>Hymenoptera</taxon>
        <taxon>Apocrita</taxon>
        <taxon>Ichneumonoidea</taxon>
        <taxon>Braconidae</taxon>
        <taxon>Microgastrinae</taxon>
        <taxon>Cotesia</taxon>
    </lineage>
</organism>
<protein>
    <submittedName>
        <fullName evidence="3">Uncharacterized protein</fullName>
    </submittedName>
</protein>
<evidence type="ECO:0000256" key="2">
    <source>
        <dbReference type="SAM" id="SignalP"/>
    </source>
</evidence>
<feature type="signal peptide" evidence="2">
    <location>
        <begin position="1"/>
        <end position="22"/>
    </location>
</feature>
<accession>A0AAV7HQQ3</accession>
<feature type="compositionally biased region" description="Low complexity" evidence="1">
    <location>
        <begin position="120"/>
        <end position="129"/>
    </location>
</feature>
<keyword evidence="4" id="KW-1185">Reference proteome</keyword>
<proteinExistence type="predicted"/>
<sequence>MATTSILALLVALSALAIYSNADQQVPGGQAYPQGGQYSGNGAAPQGVGPYKGYSPPPYSGYSPQYPGYQQPPQYPGYSYQYPQYPGYSYQYPQYPGYSYQYPGYSYQYPQYPGYSYQYPQYPGYSQSQNPQDSGYNQYYNPDKNTDPLTVAQNGTGESHGSYNEVNLTNKNKTTEQQIVRTGVFGINVAKWDYQNTFETQGGSKHKKSIETW</sequence>
<comment type="caution">
    <text evidence="3">The sequence shown here is derived from an EMBL/GenBank/DDBJ whole genome shotgun (WGS) entry which is preliminary data.</text>
</comment>
<evidence type="ECO:0000256" key="1">
    <source>
        <dbReference type="SAM" id="MobiDB-lite"/>
    </source>
</evidence>
<dbReference type="AlphaFoldDB" id="A0AAV7HQQ3"/>
<dbReference type="Proteomes" id="UP000826195">
    <property type="component" value="Unassembled WGS sequence"/>
</dbReference>
<feature type="region of interest" description="Disordered" evidence="1">
    <location>
        <begin position="120"/>
        <end position="166"/>
    </location>
</feature>
<evidence type="ECO:0000313" key="4">
    <source>
        <dbReference type="Proteomes" id="UP000826195"/>
    </source>
</evidence>